<evidence type="ECO:0000313" key="2">
    <source>
        <dbReference type="EMBL" id="CAG9621524.1"/>
    </source>
</evidence>
<protein>
    <recommendedName>
        <fullName evidence="1">ASCH domain-containing protein</fullName>
    </recommendedName>
</protein>
<feature type="domain" description="ASCH" evidence="1">
    <location>
        <begin position="26"/>
        <end position="144"/>
    </location>
</feature>
<evidence type="ECO:0000259" key="1">
    <source>
        <dbReference type="SMART" id="SM01022"/>
    </source>
</evidence>
<sequence length="146" mass="16968">MNKIQRFWNDFCDTQDSIEMVYSEAFQFGTDANRLASLVVEGKKTATCSAYLAYERENEALPIIGEFSIVLDANEDPVAVIKTESVEVVPMNMVSEDFAVAEGEGDYQYWWNAHEYFFRHVLKEYGLEYSPEMLLVCERFKKVYPR</sequence>
<dbReference type="Proteomes" id="UP000789833">
    <property type="component" value="Unassembled WGS sequence"/>
</dbReference>
<dbReference type="Pfam" id="PF04266">
    <property type="entry name" value="ASCH"/>
    <property type="match status" value="1"/>
</dbReference>
<dbReference type="PANTHER" id="PTHR39203">
    <property type="entry name" value="CYTOPLASMIC PROTEIN-RELATED"/>
    <property type="match status" value="1"/>
</dbReference>
<dbReference type="InterPro" id="IPR007374">
    <property type="entry name" value="ASCH_domain"/>
</dbReference>
<accession>A0ABN8A8U4</accession>
<dbReference type="SMART" id="SM01022">
    <property type="entry name" value="ASCH"/>
    <property type="match status" value="1"/>
</dbReference>
<dbReference type="PIRSF" id="PIRSF021320">
    <property type="entry name" value="DUF984"/>
    <property type="match status" value="1"/>
</dbReference>
<keyword evidence="3" id="KW-1185">Reference proteome</keyword>
<gene>
    <name evidence="2" type="ORF">BACCIP111883_02297</name>
</gene>
<dbReference type="EMBL" id="CAKJTJ010000011">
    <property type="protein sequence ID" value="CAG9621524.1"/>
    <property type="molecule type" value="Genomic_DNA"/>
</dbReference>
<dbReference type="InterPro" id="IPR015947">
    <property type="entry name" value="PUA-like_sf"/>
</dbReference>
<dbReference type="CDD" id="cd06553">
    <property type="entry name" value="ASCH_Ef3133_like"/>
    <property type="match status" value="1"/>
</dbReference>
<comment type="caution">
    <text evidence="2">The sequence shown here is derived from an EMBL/GenBank/DDBJ whole genome shotgun (WGS) entry which is preliminary data.</text>
</comment>
<reference evidence="2 3" key="1">
    <citation type="submission" date="2021-10" db="EMBL/GenBank/DDBJ databases">
        <authorList>
            <person name="Criscuolo A."/>
        </authorList>
    </citation>
    <scope>NUCLEOTIDE SEQUENCE [LARGE SCALE GENOMIC DNA]</scope>
    <source>
        <strain evidence="3">CIP 111883</strain>
    </source>
</reference>
<dbReference type="PANTHER" id="PTHR39203:SF1">
    <property type="entry name" value="CYTOPLASMIC PROTEIN"/>
    <property type="match status" value="1"/>
</dbReference>
<dbReference type="InterPro" id="IPR009326">
    <property type="entry name" value="DUF984"/>
</dbReference>
<proteinExistence type="predicted"/>
<dbReference type="Gene3D" id="3.10.400.10">
    <property type="entry name" value="Sulfate adenylyltransferase"/>
    <property type="match status" value="1"/>
</dbReference>
<name>A0ABN8A8U4_9BACI</name>
<organism evidence="2 3">
    <name type="scientific">Sutcliffiella rhizosphaerae</name>
    <dbReference type="NCBI Taxonomy" id="2880967"/>
    <lineage>
        <taxon>Bacteria</taxon>
        <taxon>Bacillati</taxon>
        <taxon>Bacillota</taxon>
        <taxon>Bacilli</taxon>
        <taxon>Bacillales</taxon>
        <taxon>Bacillaceae</taxon>
        <taxon>Sutcliffiella</taxon>
    </lineage>
</organism>
<dbReference type="RefSeq" id="WP_230501413.1">
    <property type="nucleotide sequence ID" value="NZ_CAKJTJ010000011.1"/>
</dbReference>
<dbReference type="SUPFAM" id="SSF88697">
    <property type="entry name" value="PUA domain-like"/>
    <property type="match status" value="1"/>
</dbReference>
<evidence type="ECO:0000313" key="3">
    <source>
        <dbReference type="Proteomes" id="UP000789833"/>
    </source>
</evidence>